<name>A0A2U8VYN7_9HYPH</name>
<protein>
    <submittedName>
        <fullName evidence="2">DUF3306 domain-containing protein</fullName>
    </submittedName>
</protein>
<dbReference type="Proteomes" id="UP000246058">
    <property type="component" value="Chromosome"/>
</dbReference>
<dbReference type="Pfam" id="PF11748">
    <property type="entry name" value="DUF3306"/>
    <property type="match status" value="1"/>
</dbReference>
<organism evidence="2 3">
    <name type="scientific">Methylobacterium radiodurans</name>
    <dbReference type="NCBI Taxonomy" id="2202828"/>
    <lineage>
        <taxon>Bacteria</taxon>
        <taxon>Pseudomonadati</taxon>
        <taxon>Pseudomonadota</taxon>
        <taxon>Alphaproteobacteria</taxon>
        <taxon>Hyphomicrobiales</taxon>
        <taxon>Methylobacteriaceae</taxon>
        <taxon>Methylobacterium</taxon>
    </lineage>
</organism>
<evidence type="ECO:0000313" key="3">
    <source>
        <dbReference type="Proteomes" id="UP000246058"/>
    </source>
</evidence>
<evidence type="ECO:0000256" key="1">
    <source>
        <dbReference type="SAM" id="MobiDB-lite"/>
    </source>
</evidence>
<feature type="region of interest" description="Disordered" evidence="1">
    <location>
        <begin position="16"/>
        <end position="94"/>
    </location>
</feature>
<dbReference type="KEGG" id="meti:DK427_24390"/>
<proteinExistence type="predicted"/>
<evidence type="ECO:0000313" key="2">
    <source>
        <dbReference type="EMBL" id="AWN38481.1"/>
    </source>
</evidence>
<keyword evidence="3" id="KW-1185">Reference proteome</keyword>
<feature type="compositionally biased region" description="Low complexity" evidence="1">
    <location>
        <begin position="56"/>
        <end position="84"/>
    </location>
</feature>
<sequence>MSDGFLTRWQRRKRAVRAAELAERDAAPTAPEGGASPGDADGAAQRAALDSETGQPSSPRAASGPAESGSAEASDLLPELPDLETLTRESDLAPFLRAGVPAALRNAALRRMWSLDPAIRDFVSEAREYAYDWNSPGGVPGLGPLLPGDDVQAMLRRIVGLSPQEAAAPADDEAEPPTAQARPEVSVEPDSELVPEAEQEALPIPPLVAETVLLPAQMEPEAVTVHARPAPMPLPTARQRLRRHGGAMPS</sequence>
<dbReference type="AlphaFoldDB" id="A0A2U8VYN7"/>
<dbReference type="OrthoDB" id="8100830at2"/>
<dbReference type="EMBL" id="CP029551">
    <property type="protein sequence ID" value="AWN38481.1"/>
    <property type="molecule type" value="Genomic_DNA"/>
</dbReference>
<feature type="compositionally biased region" description="Basic residues" evidence="1">
    <location>
        <begin position="239"/>
        <end position="250"/>
    </location>
</feature>
<accession>A0A2U8VYN7</accession>
<dbReference type="RefSeq" id="WP_109953638.1">
    <property type="nucleotide sequence ID" value="NZ_CP029551.1"/>
</dbReference>
<feature type="region of interest" description="Disordered" evidence="1">
    <location>
        <begin position="224"/>
        <end position="250"/>
    </location>
</feature>
<gene>
    <name evidence="2" type="ORF">DK427_24390</name>
</gene>
<feature type="compositionally biased region" description="Acidic residues" evidence="1">
    <location>
        <begin position="187"/>
        <end position="199"/>
    </location>
</feature>
<dbReference type="InterPro" id="IPR021735">
    <property type="entry name" value="DUF3306"/>
</dbReference>
<reference evidence="2 3" key="1">
    <citation type="submission" date="2018-05" db="EMBL/GenBank/DDBJ databases">
        <title>Complete Genome Sequence of Methylobacterium sp. 17Sr1-43.</title>
        <authorList>
            <person name="Srinivasan S."/>
        </authorList>
    </citation>
    <scope>NUCLEOTIDE SEQUENCE [LARGE SCALE GENOMIC DNA]</scope>
    <source>
        <strain evidence="2 3">17Sr1-43</strain>
    </source>
</reference>
<feature type="region of interest" description="Disordered" evidence="1">
    <location>
        <begin position="164"/>
        <end position="202"/>
    </location>
</feature>
<feature type="compositionally biased region" description="Low complexity" evidence="1">
    <location>
        <begin position="30"/>
        <end position="44"/>
    </location>
</feature>